<evidence type="ECO:0000256" key="10">
    <source>
        <dbReference type="ARBA" id="ARBA00052810"/>
    </source>
</evidence>
<dbReference type="GO" id="GO:0005739">
    <property type="term" value="C:mitochondrion"/>
    <property type="evidence" value="ECO:0007669"/>
    <property type="project" value="UniProtKB-SubCell"/>
</dbReference>
<evidence type="ECO:0000256" key="9">
    <source>
        <dbReference type="ARBA" id="ARBA00051038"/>
    </source>
</evidence>
<evidence type="ECO:0000256" key="6">
    <source>
        <dbReference type="ARBA" id="ARBA00022946"/>
    </source>
</evidence>
<dbReference type="InterPro" id="IPR036188">
    <property type="entry name" value="FAD/NAD-bd_sf"/>
</dbReference>
<sequence length="328" mass="36240">MWTLVGGGMKTLQDSGRPMGEVLPKKADWIKQKVVGFKPEENKVVLEDQSEVGYDFLIVSLGLQLNYGIIKGLPEAFETPGVCSNYSPLYVNKTLEALKNFKGGNALFTLPNTAVKCAGAPQKIMYIADEYLRKNGKRDKAQVRFLTAGGVIFGVKKYADALTKYDMIHITPPMSAPDVLRKSTTLVDGSGFLNINKETLQHVTYPNIFGIGDCTNLPTSKTAAAAAAQVGILKTNLEQAIKGQKLTAKYDGYTSCPLVTGYSKCILAEFDFDGNPMETFPLNQAKERRSMFHMKKDFMPILYWEGMLKGLWDGPKLMRKAMHLGLSK</sequence>
<dbReference type="InterPro" id="IPR015904">
    <property type="entry name" value="Sulphide_quinone_reductase"/>
</dbReference>
<dbReference type="SUPFAM" id="SSF51905">
    <property type="entry name" value="FAD/NAD(P)-binding domain"/>
    <property type="match status" value="2"/>
</dbReference>
<evidence type="ECO:0000256" key="2">
    <source>
        <dbReference type="ARBA" id="ARBA00004173"/>
    </source>
</evidence>
<dbReference type="GO" id="GO:0048038">
    <property type="term" value="F:quinone binding"/>
    <property type="evidence" value="ECO:0007669"/>
    <property type="project" value="UniProtKB-KW"/>
</dbReference>
<evidence type="ECO:0000256" key="4">
    <source>
        <dbReference type="ARBA" id="ARBA00022719"/>
    </source>
</evidence>
<dbReference type="GO" id="GO:0106436">
    <property type="term" value="F:glutathione-dependent sulfide quinone oxidoreductase activity"/>
    <property type="evidence" value="ECO:0007669"/>
    <property type="project" value="UniProtKB-EC"/>
</dbReference>
<dbReference type="PANTHER" id="PTHR10632:SF2">
    <property type="entry name" value="SULFIDE:QUINONE OXIDOREDUCTASE, MITOCHONDRIAL"/>
    <property type="match status" value="1"/>
</dbReference>
<evidence type="ECO:0000256" key="8">
    <source>
        <dbReference type="ARBA" id="ARBA00023128"/>
    </source>
</evidence>
<proteinExistence type="inferred from homology"/>
<keyword evidence="7" id="KW-0560">Oxidoreductase</keyword>
<evidence type="ECO:0000256" key="7">
    <source>
        <dbReference type="ARBA" id="ARBA00023002"/>
    </source>
</evidence>
<evidence type="ECO:0000313" key="18">
    <source>
        <dbReference type="Proteomes" id="UP000326759"/>
    </source>
</evidence>
<protein>
    <recommendedName>
        <fullName evidence="15">Sulfide:quinone oxidoreductase, mitochondrial</fullName>
        <ecNumber evidence="14">1.8.5.8</ecNumber>
    </recommendedName>
    <alternativeName>
        <fullName evidence="16">Sulfide quinone oxidoreductase</fullName>
    </alternativeName>
</protein>
<name>A0A5N5T647_9CRUS</name>
<comment type="function">
    <text evidence="12">Catalyzes the oxidation of hydrogen sulfide with the help of a quinone, such as ubiquinone-10, giving rise to thiosulfate and ultimately to sulfane (molecular sulfur) atoms. Requires an additional electron acceptor; can use sulfite, sulfide or cyanide (in vitro). It is believed the in vivo electron acceptor is glutathione.</text>
</comment>
<keyword evidence="18" id="KW-1185">Reference proteome</keyword>
<evidence type="ECO:0000313" key="17">
    <source>
        <dbReference type="EMBL" id="KAB7501478.1"/>
    </source>
</evidence>
<evidence type="ECO:0000256" key="15">
    <source>
        <dbReference type="ARBA" id="ARBA00070160"/>
    </source>
</evidence>
<evidence type="ECO:0000256" key="14">
    <source>
        <dbReference type="ARBA" id="ARBA00066447"/>
    </source>
</evidence>
<organism evidence="17 18">
    <name type="scientific">Armadillidium nasatum</name>
    <dbReference type="NCBI Taxonomy" id="96803"/>
    <lineage>
        <taxon>Eukaryota</taxon>
        <taxon>Metazoa</taxon>
        <taxon>Ecdysozoa</taxon>
        <taxon>Arthropoda</taxon>
        <taxon>Crustacea</taxon>
        <taxon>Multicrustacea</taxon>
        <taxon>Malacostraca</taxon>
        <taxon>Eumalacostraca</taxon>
        <taxon>Peracarida</taxon>
        <taxon>Isopoda</taxon>
        <taxon>Oniscidea</taxon>
        <taxon>Crinocheta</taxon>
        <taxon>Armadillidiidae</taxon>
        <taxon>Armadillidium</taxon>
    </lineage>
</organism>
<comment type="subcellular location">
    <subcellularLocation>
        <location evidence="2">Mitochondrion</location>
    </subcellularLocation>
</comment>
<accession>A0A5N5T647</accession>
<dbReference type="GO" id="GO:0070221">
    <property type="term" value="P:sulfide oxidation, using sulfide:quinone oxidoreductase"/>
    <property type="evidence" value="ECO:0007669"/>
    <property type="project" value="TreeGrafter"/>
</dbReference>
<dbReference type="OrthoDB" id="5376590at2759"/>
<comment type="caution">
    <text evidence="17">The sequence shown here is derived from an EMBL/GenBank/DDBJ whole genome shotgun (WGS) entry which is preliminary data.</text>
</comment>
<keyword evidence="3" id="KW-0285">Flavoprotein</keyword>
<dbReference type="Gene3D" id="3.50.50.100">
    <property type="match status" value="1"/>
</dbReference>
<keyword evidence="4" id="KW-0874">Quinone</keyword>
<dbReference type="FunFam" id="3.50.50.60:FF:000034">
    <property type="entry name" value="sulfide:quinone oxidoreductase, mitochondrial"/>
    <property type="match status" value="1"/>
</dbReference>
<evidence type="ECO:0000256" key="5">
    <source>
        <dbReference type="ARBA" id="ARBA00022827"/>
    </source>
</evidence>
<evidence type="ECO:0000256" key="1">
    <source>
        <dbReference type="ARBA" id="ARBA00001974"/>
    </source>
</evidence>
<comment type="cofactor">
    <cofactor evidence="1">
        <name>FAD</name>
        <dbReference type="ChEBI" id="CHEBI:57692"/>
    </cofactor>
</comment>
<dbReference type="GO" id="GO:0070224">
    <property type="term" value="F:sulfide:quinone oxidoreductase activity"/>
    <property type="evidence" value="ECO:0007669"/>
    <property type="project" value="TreeGrafter"/>
</dbReference>
<comment type="catalytic activity">
    <reaction evidence="9">
        <text>ubiquinone-10 + hydrogen sulfide + sulfite + 2 H(+) = ubiquinol-10 + thiosulfate</text>
        <dbReference type="Rhea" id="RHEA:38359"/>
        <dbReference type="ChEBI" id="CHEBI:15378"/>
        <dbReference type="ChEBI" id="CHEBI:17359"/>
        <dbReference type="ChEBI" id="CHEBI:29919"/>
        <dbReference type="ChEBI" id="CHEBI:33542"/>
        <dbReference type="ChEBI" id="CHEBI:46245"/>
        <dbReference type="ChEBI" id="CHEBI:64183"/>
    </reaction>
    <physiologicalReaction direction="left-to-right" evidence="9">
        <dbReference type="Rhea" id="RHEA:38360"/>
    </physiologicalReaction>
</comment>
<dbReference type="PANTHER" id="PTHR10632">
    <property type="entry name" value="SULFIDE:QUINONE OXIDOREDUCTASE"/>
    <property type="match status" value="1"/>
</dbReference>
<evidence type="ECO:0000256" key="11">
    <source>
        <dbReference type="ARBA" id="ARBA00052986"/>
    </source>
</evidence>
<dbReference type="GO" id="GO:0071949">
    <property type="term" value="F:FAD binding"/>
    <property type="evidence" value="ECO:0007669"/>
    <property type="project" value="TreeGrafter"/>
</dbReference>
<dbReference type="EMBL" id="SEYY01010500">
    <property type="protein sequence ID" value="KAB7501478.1"/>
    <property type="molecule type" value="Genomic_DNA"/>
</dbReference>
<evidence type="ECO:0000256" key="12">
    <source>
        <dbReference type="ARBA" id="ARBA00059167"/>
    </source>
</evidence>
<dbReference type="Proteomes" id="UP000326759">
    <property type="component" value="Unassembled WGS sequence"/>
</dbReference>
<keyword evidence="6" id="KW-0809">Transit peptide</keyword>
<evidence type="ECO:0000256" key="3">
    <source>
        <dbReference type="ARBA" id="ARBA00022630"/>
    </source>
</evidence>
<dbReference type="AlphaFoldDB" id="A0A5N5T647"/>
<comment type="catalytic activity">
    <reaction evidence="11">
        <text>a quinone + hydrogen sulfide + glutathione + H(+) = S-sulfanylglutathione + a quinol</text>
        <dbReference type="Rhea" id="RHEA:55156"/>
        <dbReference type="ChEBI" id="CHEBI:15378"/>
        <dbReference type="ChEBI" id="CHEBI:24646"/>
        <dbReference type="ChEBI" id="CHEBI:29919"/>
        <dbReference type="ChEBI" id="CHEBI:57925"/>
        <dbReference type="ChEBI" id="CHEBI:58905"/>
        <dbReference type="ChEBI" id="CHEBI:132124"/>
        <dbReference type="EC" id="1.8.5.8"/>
    </reaction>
    <physiologicalReaction direction="left-to-right" evidence="11">
        <dbReference type="Rhea" id="RHEA:55157"/>
    </physiologicalReaction>
</comment>
<comment type="catalytic activity">
    <reaction evidence="10">
        <text>ubiquinone-10 + hydrogen sulfide + glutathione + H(+) = S-sulfanylglutathione + ubiquinol-10</text>
        <dbReference type="Rhea" id="RHEA:62608"/>
        <dbReference type="ChEBI" id="CHEBI:15378"/>
        <dbReference type="ChEBI" id="CHEBI:29919"/>
        <dbReference type="ChEBI" id="CHEBI:46245"/>
        <dbReference type="ChEBI" id="CHEBI:57925"/>
        <dbReference type="ChEBI" id="CHEBI:58905"/>
        <dbReference type="ChEBI" id="CHEBI:64183"/>
    </reaction>
    <physiologicalReaction direction="left-to-right" evidence="10">
        <dbReference type="Rhea" id="RHEA:62609"/>
    </physiologicalReaction>
</comment>
<evidence type="ECO:0000256" key="16">
    <source>
        <dbReference type="ARBA" id="ARBA00082958"/>
    </source>
</evidence>
<keyword evidence="8" id="KW-0496">Mitochondrion</keyword>
<evidence type="ECO:0000256" key="13">
    <source>
        <dbReference type="ARBA" id="ARBA00060891"/>
    </source>
</evidence>
<gene>
    <name evidence="17" type="primary">SQRDL_0</name>
    <name evidence="17" type="ORF">Anas_03631</name>
</gene>
<reference evidence="17 18" key="1">
    <citation type="journal article" date="2019" name="PLoS Biol.">
        <title>Sex chromosomes control vertical transmission of feminizing Wolbachia symbionts in an isopod.</title>
        <authorList>
            <person name="Becking T."/>
            <person name="Chebbi M.A."/>
            <person name="Giraud I."/>
            <person name="Moumen B."/>
            <person name="Laverre T."/>
            <person name="Caubet Y."/>
            <person name="Peccoud J."/>
            <person name="Gilbert C."/>
            <person name="Cordaux R."/>
        </authorList>
    </citation>
    <scope>NUCLEOTIDE SEQUENCE [LARGE SCALE GENOMIC DNA]</scope>
    <source>
        <strain evidence="17">ANa2</strain>
        <tissue evidence="17">Whole body excluding digestive tract and cuticle</tissue>
    </source>
</reference>
<comment type="similarity">
    <text evidence="13">Belongs to the SQRD family.</text>
</comment>
<dbReference type="EC" id="1.8.5.8" evidence="14"/>
<keyword evidence="5" id="KW-0274">FAD</keyword>